<proteinExistence type="inferred from homology"/>
<keyword evidence="12" id="KW-0206">Cytoskeleton</keyword>
<keyword evidence="6" id="KW-0158">Chromosome</keyword>
<evidence type="ECO:0000256" key="5">
    <source>
        <dbReference type="ARBA" id="ARBA00020261"/>
    </source>
</evidence>
<evidence type="ECO:0000256" key="14">
    <source>
        <dbReference type="ARBA" id="ARBA00023306"/>
    </source>
</evidence>
<dbReference type="InterPro" id="IPR013958">
    <property type="entry name" value="DASH_Dad1"/>
</dbReference>
<comment type="caution">
    <text evidence="18">The sequence shown here is derived from an EMBL/GenBank/DDBJ whole genome shotgun (WGS) entry which is preliminary data.</text>
</comment>
<evidence type="ECO:0000256" key="3">
    <source>
        <dbReference type="ARBA" id="ARBA00004629"/>
    </source>
</evidence>
<keyword evidence="11" id="KW-0995">Kinetochore</keyword>
<protein>
    <recommendedName>
        <fullName evidence="5">DASH complex subunit DAD1</fullName>
    </recommendedName>
    <alternativeName>
        <fullName evidence="16">Outer kinetochore protein DAD1</fullName>
    </alternativeName>
</protein>
<dbReference type="EMBL" id="JACAZE010000024">
    <property type="protein sequence ID" value="KAF7291713.1"/>
    <property type="molecule type" value="Genomic_DNA"/>
</dbReference>
<keyword evidence="10" id="KW-0498">Mitosis</keyword>
<sequence>MEDEIRRRYLQQFQYAASSQRAEGHMRDVWVIEHGVPLATAPHLNWRQLLLTATPPSTSTPATPPRPALPQTPAVSNTGLGAMQVDNAPPAPPNTPVSMQKKGKHATDNPTQALGNAMVVDEAETAPQAQTPLSPPIVPATQPPRCADCGDGNPVPDALWGTPRNPPPWPSRRRTGESALTAEGGARAFPTTTPGDIAGEASPSGDSEVSSGTLDSHGTDNVSMNTQDIVEMLESQDMSSTGNQANFATSNEENVFSTSCTKPTKIPARTRFVASLTFLRNDIFVKQRVLDFRRWTTPGTDENWGDVCVHLHPHTSETWLECPPTVDWAEERPNRTPVLAAGAMVRCVVFLTRVDEPVVRVGEKVHLWKVSWKAITAMSPSVQRRLSDKNAELVDRGTAFFDYWRQPLLRWGVYCLNHGCRPLDFLCEHSFLALFGRREDPPSHSPRHAYELASAGMMHNGHILATVAKVSSTQMAEIVIARGLLWTWFSMDVRNIFAASFYDSMSGTVLNALMLRAFETQFGGGGASGGQPVVNTVIDLTGDDVVDGGATQAVPIDDEPAKALLRIRVPIAEPPNRLECNNIPELGYVAQTEPAIQPGAFVRCSLRFMRDDVALSRDEHRVSWRLGRLDFDEGDGFTFMEETASDLEIGCNWGLQEASAHSDTEFLLKHCLIVKLRYIVGEDEWQGYHTIIYVGGTEADGCKLPYDILENIMVADGAALKGAWMTVPWTFATQDGEYWMVITVPDGTPVENYNFLDPNLPEKSDGLFTVGMLVDCVFNLHVVGRRVKRFYRGNYGYAYKWVLEASRLVKYAIFERSIYPPLPPRLLIFREVNGGKAQTCGSWLREEDDGQSVKIMVRVLKGKPIMHAAAGYEASKKSNAAEKRTIPAGSVVQIYAIDGKVRPQSKVSDSPEGWPLVTTAESGTSKKVYMSPIATLPPEIISEMFLHYIPPYPTRPLFHGDCSPTTLGQVCRRWRLVAHSTAVLWRAFHFFEFGPGIDQPTSFNRLQRHLDMAQTWSERSKILPLSVALTTSRISLDAVKAHKLALQFLVANQSRLEYLTVSLFTDIKFDGPMPLLRRLEVGTSPSPKYWYDFKISPAFLAPKLQSFRVDITGVYDRLDRDFPWSQLTHLYLPNVSAIMLDSIFRTSQALRYARIGLATHRLLPPSIASIHLDALEVLVLDESRDTPVGFSHADWDPVHVRVLLAALRVPKLVSLAIRELFLDELKTMAPPFESLGCSNLRRLHVVDSTRVEADYREELPQIEEIVNHHVATRPRPRRLVLGERERLTREIKADFDTVLSSTNTLNRKLEEVIGMTKEYSTIADLWSSFYQLMRDTGTGETDVDQELVAEEQEQAAANPKSSSKNGQ</sequence>
<evidence type="ECO:0000313" key="18">
    <source>
        <dbReference type="EMBL" id="KAF7291713.1"/>
    </source>
</evidence>
<reference evidence="18" key="1">
    <citation type="submission" date="2020-05" db="EMBL/GenBank/DDBJ databases">
        <title>Mycena genomes resolve the evolution of fungal bioluminescence.</title>
        <authorList>
            <person name="Tsai I.J."/>
        </authorList>
    </citation>
    <scope>NUCLEOTIDE SEQUENCE</scope>
    <source>
        <strain evidence="18">110903Hualien_Pintung</strain>
    </source>
</reference>
<keyword evidence="19" id="KW-1185">Reference proteome</keyword>
<dbReference type="GO" id="GO:0072686">
    <property type="term" value="C:mitotic spindle"/>
    <property type="evidence" value="ECO:0007669"/>
    <property type="project" value="InterPro"/>
</dbReference>
<evidence type="ECO:0000256" key="1">
    <source>
        <dbReference type="ARBA" id="ARBA00004123"/>
    </source>
</evidence>
<evidence type="ECO:0000256" key="4">
    <source>
        <dbReference type="ARBA" id="ARBA00010146"/>
    </source>
</evidence>
<evidence type="ECO:0000256" key="2">
    <source>
        <dbReference type="ARBA" id="ARBA00004186"/>
    </source>
</evidence>
<dbReference type="PANTHER" id="PTHR28025:SF1">
    <property type="entry name" value="DASH COMPLEX SUBUNIT DAD1"/>
    <property type="match status" value="1"/>
</dbReference>
<evidence type="ECO:0000256" key="11">
    <source>
        <dbReference type="ARBA" id="ARBA00022838"/>
    </source>
</evidence>
<dbReference type="OrthoDB" id="2886770at2759"/>
<dbReference type="Proteomes" id="UP000613580">
    <property type="component" value="Unassembled WGS sequence"/>
</dbReference>
<dbReference type="Pfam" id="PF08649">
    <property type="entry name" value="DASH_Dad1"/>
    <property type="match status" value="1"/>
</dbReference>
<comment type="subcellular location">
    <subcellularLocation>
        <location evidence="3">Chromosome</location>
        <location evidence="3">Centromere</location>
        <location evidence="3">Kinetochore</location>
    </subcellularLocation>
    <subcellularLocation>
        <location evidence="2">Cytoplasm</location>
        <location evidence="2">Cytoskeleton</location>
        <location evidence="2">Spindle</location>
    </subcellularLocation>
    <subcellularLocation>
        <location evidence="1">Nucleus</location>
    </subcellularLocation>
</comment>
<accession>A0A8H6S3L7</accession>
<evidence type="ECO:0000256" key="15">
    <source>
        <dbReference type="ARBA" id="ARBA00023328"/>
    </source>
</evidence>
<name>A0A8H6S3L7_MYCCL</name>
<feature type="region of interest" description="Disordered" evidence="17">
    <location>
        <begin position="160"/>
        <end position="222"/>
    </location>
</feature>
<evidence type="ECO:0000256" key="6">
    <source>
        <dbReference type="ARBA" id="ARBA00022454"/>
    </source>
</evidence>
<evidence type="ECO:0000256" key="12">
    <source>
        <dbReference type="ARBA" id="ARBA00023212"/>
    </source>
</evidence>
<evidence type="ECO:0000256" key="7">
    <source>
        <dbReference type="ARBA" id="ARBA00022490"/>
    </source>
</evidence>
<evidence type="ECO:0000256" key="10">
    <source>
        <dbReference type="ARBA" id="ARBA00022776"/>
    </source>
</evidence>
<keyword evidence="8" id="KW-0132">Cell division</keyword>
<dbReference type="GO" id="GO:0051010">
    <property type="term" value="F:microtubule plus-end binding"/>
    <property type="evidence" value="ECO:0007669"/>
    <property type="project" value="TreeGrafter"/>
</dbReference>
<evidence type="ECO:0000256" key="16">
    <source>
        <dbReference type="ARBA" id="ARBA00030566"/>
    </source>
</evidence>
<keyword evidence="9" id="KW-0493">Microtubule</keyword>
<dbReference type="GO" id="GO:0051301">
    <property type="term" value="P:cell division"/>
    <property type="evidence" value="ECO:0007669"/>
    <property type="project" value="UniProtKB-KW"/>
</dbReference>
<keyword evidence="7" id="KW-0963">Cytoplasm</keyword>
<gene>
    <name evidence="18" type="ORF">HMN09_01262900</name>
</gene>
<evidence type="ECO:0000256" key="13">
    <source>
        <dbReference type="ARBA" id="ARBA00023242"/>
    </source>
</evidence>
<keyword evidence="13" id="KW-0539">Nucleus</keyword>
<comment type="similarity">
    <text evidence="4">Belongs to the DASH complex DAD1 family.</text>
</comment>
<feature type="region of interest" description="Disordered" evidence="17">
    <location>
        <begin position="55"/>
        <end position="111"/>
    </location>
</feature>
<dbReference type="GO" id="GO:0044732">
    <property type="term" value="C:mitotic spindle pole body"/>
    <property type="evidence" value="ECO:0007669"/>
    <property type="project" value="TreeGrafter"/>
</dbReference>
<evidence type="ECO:0000256" key="8">
    <source>
        <dbReference type="ARBA" id="ARBA00022618"/>
    </source>
</evidence>
<feature type="compositionally biased region" description="Polar residues" evidence="17">
    <location>
        <begin position="204"/>
        <end position="222"/>
    </location>
</feature>
<dbReference type="GO" id="GO:0042729">
    <property type="term" value="C:DASH complex"/>
    <property type="evidence" value="ECO:0007669"/>
    <property type="project" value="InterPro"/>
</dbReference>
<evidence type="ECO:0000256" key="17">
    <source>
        <dbReference type="SAM" id="MobiDB-lite"/>
    </source>
</evidence>
<organism evidence="18 19">
    <name type="scientific">Mycena chlorophos</name>
    <name type="common">Agaric fungus</name>
    <name type="synonym">Agaricus chlorophos</name>
    <dbReference type="NCBI Taxonomy" id="658473"/>
    <lineage>
        <taxon>Eukaryota</taxon>
        <taxon>Fungi</taxon>
        <taxon>Dikarya</taxon>
        <taxon>Basidiomycota</taxon>
        <taxon>Agaricomycotina</taxon>
        <taxon>Agaricomycetes</taxon>
        <taxon>Agaricomycetidae</taxon>
        <taxon>Agaricales</taxon>
        <taxon>Marasmiineae</taxon>
        <taxon>Mycenaceae</taxon>
        <taxon>Mycena</taxon>
    </lineage>
</organism>
<dbReference type="GO" id="GO:0005876">
    <property type="term" value="C:spindle microtubule"/>
    <property type="evidence" value="ECO:0007669"/>
    <property type="project" value="TreeGrafter"/>
</dbReference>
<evidence type="ECO:0000313" key="19">
    <source>
        <dbReference type="Proteomes" id="UP000613580"/>
    </source>
</evidence>
<evidence type="ECO:0000256" key="9">
    <source>
        <dbReference type="ARBA" id="ARBA00022701"/>
    </source>
</evidence>
<keyword evidence="14" id="KW-0131">Cell cycle</keyword>
<keyword evidence="15" id="KW-0137">Centromere</keyword>
<dbReference type="PANTHER" id="PTHR28025">
    <property type="entry name" value="DASH COMPLEX SUBUNIT DAD1"/>
    <property type="match status" value="1"/>
</dbReference>